<dbReference type="Proteomes" id="UP000046393">
    <property type="component" value="Unplaced"/>
</dbReference>
<sequence>MLLLLMLLSCFIAPIASTKIVLPAGHNQIRIPRVTETEDALEIFFETVDRPIKFPDAEIITGAYTDLVDKAQLEDGSMRVMPEIDTIDPRLWPEYKTSSGLRLTHNRADEGENDDNNNDDAKKTIIKKRDTDRAEKDETAVDDETSEDRDLEQKSLESSEFLYYEQPNYVPKQQQSLPDTTTDKGEENKQELDFEKLSGVDRLVSILNGQKANSSGMSTLLGAAAVENNDTISSGIISVEDNISSSSLQNETFVEYSDSDDTNVEEQSDTVHSFGDILMVPMTNVTVSESSSEMNVTEKAVTNSSKEFSVENVSIKTSAVNYTASLNTSIQNDTSMMHKSNDSNHLVVHIPLLLCSLVVYIKILSIF</sequence>
<evidence type="ECO:0000313" key="3">
    <source>
        <dbReference type="Proteomes" id="UP000046393"/>
    </source>
</evidence>
<name>A0A0N5AKJ8_9BILA</name>
<evidence type="ECO:0000256" key="2">
    <source>
        <dbReference type="SAM" id="SignalP"/>
    </source>
</evidence>
<proteinExistence type="predicted"/>
<feature type="region of interest" description="Disordered" evidence="1">
    <location>
        <begin position="103"/>
        <end position="190"/>
    </location>
</feature>
<keyword evidence="2" id="KW-0732">Signal</keyword>
<feature type="compositionally biased region" description="Acidic residues" evidence="1">
    <location>
        <begin position="140"/>
        <end position="150"/>
    </location>
</feature>
<evidence type="ECO:0000256" key="1">
    <source>
        <dbReference type="SAM" id="MobiDB-lite"/>
    </source>
</evidence>
<organism evidence="3 4">
    <name type="scientific">Syphacia muris</name>
    <dbReference type="NCBI Taxonomy" id="451379"/>
    <lineage>
        <taxon>Eukaryota</taxon>
        <taxon>Metazoa</taxon>
        <taxon>Ecdysozoa</taxon>
        <taxon>Nematoda</taxon>
        <taxon>Chromadorea</taxon>
        <taxon>Rhabditida</taxon>
        <taxon>Spirurina</taxon>
        <taxon>Oxyuridomorpha</taxon>
        <taxon>Oxyuroidea</taxon>
        <taxon>Oxyuridae</taxon>
        <taxon>Syphacia</taxon>
    </lineage>
</organism>
<feature type="compositionally biased region" description="Basic and acidic residues" evidence="1">
    <location>
        <begin position="181"/>
        <end position="190"/>
    </location>
</feature>
<feature type="chain" id="PRO_5007419364" evidence="2">
    <location>
        <begin position="18"/>
        <end position="367"/>
    </location>
</feature>
<feature type="compositionally biased region" description="Basic and acidic residues" evidence="1">
    <location>
        <begin position="119"/>
        <end position="139"/>
    </location>
</feature>
<evidence type="ECO:0000313" key="4">
    <source>
        <dbReference type="WBParaSite" id="SMUV_0000502301-mRNA-1"/>
    </source>
</evidence>
<reference evidence="4" key="1">
    <citation type="submission" date="2016-04" db="UniProtKB">
        <authorList>
            <consortium name="WormBaseParasite"/>
        </authorList>
    </citation>
    <scope>IDENTIFICATION</scope>
</reference>
<protein>
    <submittedName>
        <fullName evidence="4">Secreted phosphoprotein 1</fullName>
    </submittedName>
</protein>
<accession>A0A0N5AKJ8</accession>
<dbReference type="WBParaSite" id="SMUV_0000502301-mRNA-1">
    <property type="protein sequence ID" value="SMUV_0000502301-mRNA-1"/>
    <property type="gene ID" value="SMUV_0000502301"/>
</dbReference>
<dbReference type="AlphaFoldDB" id="A0A0N5AKJ8"/>
<feature type="compositionally biased region" description="Polar residues" evidence="1">
    <location>
        <begin position="171"/>
        <end position="180"/>
    </location>
</feature>
<feature type="signal peptide" evidence="2">
    <location>
        <begin position="1"/>
        <end position="17"/>
    </location>
</feature>
<keyword evidence="3" id="KW-1185">Reference proteome</keyword>